<keyword evidence="1" id="KW-0233">DNA recombination</keyword>
<dbReference type="EMBL" id="CAJVQB010002522">
    <property type="protein sequence ID" value="CAG8578017.1"/>
    <property type="molecule type" value="Genomic_DNA"/>
</dbReference>
<proteinExistence type="predicted"/>
<sequence length="187" mass="21134">MSNKKFKYHKPTDDKINKIIKGTISENTHKAIANCSDTLVILIPPDPENYHGPVYDFKYYFAKRQTNSSCSSLYLQVNKNAKTCRTLMKTICTIVDVDLKNQGIINHSRRSTPITFLFQKGVPTVTMMSLTRHKSKSSYRIYAHPSQQQKEEALLLLINNVGTLSLKNLEISNNSDTSSNLNESSSS</sequence>
<organism evidence="2 3">
    <name type="scientific">Gigaspora margarita</name>
    <dbReference type="NCBI Taxonomy" id="4874"/>
    <lineage>
        <taxon>Eukaryota</taxon>
        <taxon>Fungi</taxon>
        <taxon>Fungi incertae sedis</taxon>
        <taxon>Mucoromycota</taxon>
        <taxon>Glomeromycotina</taxon>
        <taxon>Glomeromycetes</taxon>
        <taxon>Diversisporales</taxon>
        <taxon>Gigasporaceae</taxon>
        <taxon>Gigaspora</taxon>
    </lineage>
</organism>
<evidence type="ECO:0000313" key="2">
    <source>
        <dbReference type="EMBL" id="CAG8578017.1"/>
    </source>
</evidence>
<keyword evidence="3" id="KW-1185">Reference proteome</keyword>
<accession>A0ABN7UHX3</accession>
<dbReference type="InterPro" id="IPR011010">
    <property type="entry name" value="DNA_brk_join_enz"/>
</dbReference>
<name>A0ABN7UHX3_GIGMA</name>
<reference evidence="2 3" key="1">
    <citation type="submission" date="2021-06" db="EMBL/GenBank/DDBJ databases">
        <authorList>
            <person name="Kallberg Y."/>
            <person name="Tangrot J."/>
            <person name="Rosling A."/>
        </authorList>
    </citation>
    <scope>NUCLEOTIDE SEQUENCE [LARGE SCALE GENOMIC DNA]</scope>
    <source>
        <strain evidence="2 3">120-4 pot B 10/14</strain>
    </source>
</reference>
<dbReference type="Gene3D" id="1.10.443.10">
    <property type="entry name" value="Intergrase catalytic core"/>
    <property type="match status" value="1"/>
</dbReference>
<evidence type="ECO:0000313" key="3">
    <source>
        <dbReference type="Proteomes" id="UP000789901"/>
    </source>
</evidence>
<comment type="caution">
    <text evidence="2">The sequence shown here is derived from an EMBL/GenBank/DDBJ whole genome shotgun (WGS) entry which is preliminary data.</text>
</comment>
<evidence type="ECO:0000256" key="1">
    <source>
        <dbReference type="ARBA" id="ARBA00023172"/>
    </source>
</evidence>
<gene>
    <name evidence="2" type="ORF">GMARGA_LOCUS5810</name>
</gene>
<dbReference type="InterPro" id="IPR013762">
    <property type="entry name" value="Integrase-like_cat_sf"/>
</dbReference>
<dbReference type="Proteomes" id="UP000789901">
    <property type="component" value="Unassembled WGS sequence"/>
</dbReference>
<dbReference type="SUPFAM" id="SSF56349">
    <property type="entry name" value="DNA breaking-rejoining enzymes"/>
    <property type="match status" value="1"/>
</dbReference>
<protein>
    <submittedName>
        <fullName evidence="2">27563_t:CDS:1</fullName>
    </submittedName>
</protein>